<sequence>MNHSTIDGRFAEQVRRTPERIALEGTAHAAPLTYRELDRCANRLAAVLARHGVTQGAPVLLMLPRCSNAVIAMLAIVKLGAIFVPLDPNYPAAVKHAYARDSAARHAIAAAGDDTLREAGLSVIHVADLANDRSAEDAEDADAPPPAASHGGDAPAYVMFTSGSTGKPKGVVVPHRGVVRLVDRPNYIAIQPDDAFLLLSPITFDASTFEIWGALLNGARLVVYDGAIFDPNAVSQLIREQRVSVMWLTAALFHLVVRRYPAMLTGVRVLLAGGDVLHADAVNAALDAFPGITVVNGYGPTENTTFTCCHVMTRDNRPDGVVPIGTPVTGTSVHVVRGDGDLASVPDGQEGELYAGGDGVALGYLNQPDATRTAFVPDPSGPGRLYRTGDIVRRRADGTLEFVGRRDRLTKIRGYRVSLDEVQQLVARLPCVEECVVQVREDPNGEKLLVATVQANEQHDNMPAFIRAELRKLVPGFMIPDAIAVCAELPVNANGKVDRVRLASPI</sequence>
<dbReference type="Pfam" id="PF13193">
    <property type="entry name" value="AMP-binding_C"/>
    <property type="match status" value="1"/>
</dbReference>
<dbReference type="AlphaFoldDB" id="A0AA41E816"/>
<dbReference type="PANTHER" id="PTHR45527:SF1">
    <property type="entry name" value="FATTY ACID SYNTHASE"/>
    <property type="match status" value="1"/>
</dbReference>
<dbReference type="Gene3D" id="2.30.38.10">
    <property type="entry name" value="Luciferase, Domain 3"/>
    <property type="match status" value="1"/>
</dbReference>
<dbReference type="InterPro" id="IPR020845">
    <property type="entry name" value="AMP-binding_CS"/>
</dbReference>
<organism evidence="3 4">
    <name type="scientific">Burkholderia ambifaria</name>
    <dbReference type="NCBI Taxonomy" id="152480"/>
    <lineage>
        <taxon>Bacteria</taxon>
        <taxon>Pseudomonadati</taxon>
        <taxon>Pseudomonadota</taxon>
        <taxon>Betaproteobacteria</taxon>
        <taxon>Burkholderiales</taxon>
        <taxon>Burkholderiaceae</taxon>
        <taxon>Burkholderia</taxon>
        <taxon>Burkholderia cepacia complex</taxon>
    </lineage>
</organism>
<dbReference type="SUPFAM" id="SSF56801">
    <property type="entry name" value="Acetyl-CoA synthetase-like"/>
    <property type="match status" value="1"/>
</dbReference>
<dbReference type="Gene3D" id="3.40.50.980">
    <property type="match status" value="2"/>
</dbReference>
<dbReference type="GO" id="GO:0043041">
    <property type="term" value="P:amino acid activation for nonribosomal peptide biosynthetic process"/>
    <property type="evidence" value="ECO:0007669"/>
    <property type="project" value="TreeGrafter"/>
</dbReference>
<evidence type="ECO:0000259" key="1">
    <source>
        <dbReference type="Pfam" id="PF00501"/>
    </source>
</evidence>
<feature type="domain" description="AMP-dependent synthetase/ligase" evidence="1">
    <location>
        <begin position="10"/>
        <end position="365"/>
    </location>
</feature>
<dbReference type="InterPro" id="IPR045851">
    <property type="entry name" value="AMP-bd_C_sf"/>
</dbReference>
<dbReference type="InterPro" id="IPR000873">
    <property type="entry name" value="AMP-dep_synth/lig_dom"/>
</dbReference>
<dbReference type="Gene3D" id="3.30.300.30">
    <property type="match status" value="1"/>
</dbReference>
<reference evidence="3" key="1">
    <citation type="submission" date="2021-04" db="EMBL/GenBank/DDBJ databases">
        <title>A collection of bacterial strains from the Burkholderia cepacia Research Laboratory and Repository.</title>
        <authorList>
            <person name="Lipuma J."/>
            <person name="Spilker T."/>
        </authorList>
    </citation>
    <scope>NUCLEOTIDE SEQUENCE</scope>
    <source>
        <strain evidence="3">AU36012</strain>
    </source>
</reference>
<dbReference type="Proteomes" id="UP000682266">
    <property type="component" value="Unassembled WGS sequence"/>
</dbReference>
<gene>
    <name evidence="3" type="ORF">KDW93_14545</name>
</gene>
<evidence type="ECO:0000313" key="4">
    <source>
        <dbReference type="Proteomes" id="UP000682266"/>
    </source>
</evidence>
<dbReference type="GO" id="GO:0044550">
    <property type="term" value="P:secondary metabolite biosynthetic process"/>
    <property type="evidence" value="ECO:0007669"/>
    <property type="project" value="TreeGrafter"/>
</dbReference>
<evidence type="ECO:0000313" key="3">
    <source>
        <dbReference type="EMBL" id="MBR8130184.1"/>
    </source>
</evidence>
<feature type="domain" description="AMP-binding enzyme C-terminal" evidence="2">
    <location>
        <begin position="421"/>
        <end position="496"/>
    </location>
</feature>
<dbReference type="PANTHER" id="PTHR45527">
    <property type="entry name" value="NONRIBOSOMAL PEPTIDE SYNTHETASE"/>
    <property type="match status" value="1"/>
</dbReference>
<dbReference type="Pfam" id="PF00501">
    <property type="entry name" value="AMP-binding"/>
    <property type="match status" value="1"/>
</dbReference>
<accession>A0AA41E816</accession>
<dbReference type="GO" id="GO:0031177">
    <property type="term" value="F:phosphopantetheine binding"/>
    <property type="evidence" value="ECO:0007669"/>
    <property type="project" value="TreeGrafter"/>
</dbReference>
<dbReference type="RefSeq" id="WP_105784894.1">
    <property type="nucleotide sequence ID" value="NZ_CADERF010000014.1"/>
</dbReference>
<dbReference type="NCBIfam" id="TIGR01733">
    <property type="entry name" value="AA-adenyl-dom"/>
    <property type="match status" value="1"/>
</dbReference>
<dbReference type="PROSITE" id="PS00455">
    <property type="entry name" value="AMP_BINDING"/>
    <property type="match status" value="1"/>
</dbReference>
<dbReference type="InterPro" id="IPR010071">
    <property type="entry name" value="AA_adenyl_dom"/>
</dbReference>
<dbReference type="CDD" id="cd12117">
    <property type="entry name" value="A_NRPS_Srf_like"/>
    <property type="match status" value="1"/>
</dbReference>
<proteinExistence type="predicted"/>
<dbReference type="InterPro" id="IPR025110">
    <property type="entry name" value="AMP-bd_C"/>
</dbReference>
<name>A0AA41E816_9BURK</name>
<dbReference type="EMBL" id="JAGSVG010000011">
    <property type="protein sequence ID" value="MBR8130184.1"/>
    <property type="molecule type" value="Genomic_DNA"/>
</dbReference>
<evidence type="ECO:0000259" key="2">
    <source>
        <dbReference type="Pfam" id="PF13193"/>
    </source>
</evidence>
<dbReference type="GO" id="GO:0005737">
    <property type="term" value="C:cytoplasm"/>
    <property type="evidence" value="ECO:0007669"/>
    <property type="project" value="TreeGrafter"/>
</dbReference>
<protein>
    <submittedName>
        <fullName evidence="3">Amino acid adenylation domain-containing protein</fullName>
    </submittedName>
</protein>
<comment type="caution">
    <text evidence="3">The sequence shown here is derived from an EMBL/GenBank/DDBJ whole genome shotgun (WGS) entry which is preliminary data.</text>
</comment>